<dbReference type="InterPro" id="IPR008254">
    <property type="entry name" value="Flavodoxin/NO_synth"/>
</dbReference>
<dbReference type="Gene3D" id="3.40.50.360">
    <property type="match status" value="1"/>
</dbReference>
<protein>
    <submittedName>
        <fullName evidence="4">Flavodoxin</fullName>
    </submittedName>
</protein>
<dbReference type="GO" id="GO:0016651">
    <property type="term" value="F:oxidoreductase activity, acting on NAD(P)H"/>
    <property type="evidence" value="ECO:0007669"/>
    <property type="project" value="UniProtKB-ARBA"/>
</dbReference>
<keyword evidence="5" id="KW-1185">Reference proteome</keyword>
<evidence type="ECO:0000256" key="2">
    <source>
        <dbReference type="SAM" id="SignalP"/>
    </source>
</evidence>
<dbReference type="EMBL" id="FOJY01000019">
    <property type="protein sequence ID" value="SFB30943.1"/>
    <property type="molecule type" value="Genomic_DNA"/>
</dbReference>
<feature type="compositionally biased region" description="Polar residues" evidence="1">
    <location>
        <begin position="45"/>
        <end position="66"/>
    </location>
</feature>
<dbReference type="RefSeq" id="WP_092873937.1">
    <property type="nucleotide sequence ID" value="NZ_FOJY01000019.1"/>
</dbReference>
<dbReference type="AlphaFoldDB" id="A0A1I1A3F5"/>
<sequence>MKKKISVLAAVLLAFGLAACGNNAAQATNDTTQTIQAESAKETDTSNNPEETQQAVTKEAASNTNDEIVGDISSEVTESPEENGGTLVVYFSATGTTKGVAEEIAGITGADTYEIKAAQEYTDADLNWNDSSSRSTKEQNDSSARSEIGSDAISLDGYTTIYIGYPIWWGEEPRIMDTFVESYSFDGITMIPFCTSSSSGIGRSGQNLADNAGTGTWLDGMRFGAGASEDEIRSWIEGLQ</sequence>
<evidence type="ECO:0000259" key="3">
    <source>
        <dbReference type="Pfam" id="PF12682"/>
    </source>
</evidence>
<dbReference type="PROSITE" id="PS51257">
    <property type="entry name" value="PROKAR_LIPOPROTEIN"/>
    <property type="match status" value="1"/>
</dbReference>
<reference evidence="4 5" key="1">
    <citation type="submission" date="2016-10" db="EMBL/GenBank/DDBJ databases">
        <authorList>
            <person name="de Groot N.N."/>
        </authorList>
    </citation>
    <scope>NUCLEOTIDE SEQUENCE [LARGE SCALE GENOMIC DNA]</scope>
    <source>
        <strain evidence="4 5">DSM 5522</strain>
    </source>
</reference>
<dbReference type="PANTHER" id="PTHR39201:SF1">
    <property type="entry name" value="FLAVODOXIN-LIKE DOMAIN-CONTAINING PROTEIN"/>
    <property type="match status" value="1"/>
</dbReference>
<proteinExistence type="predicted"/>
<gene>
    <name evidence="4" type="ORF">SAMN05216249_11917</name>
</gene>
<feature type="domain" description="Flavodoxin-like" evidence="3">
    <location>
        <begin position="86"/>
        <end position="237"/>
    </location>
</feature>
<dbReference type="GO" id="GO:0010181">
    <property type="term" value="F:FMN binding"/>
    <property type="evidence" value="ECO:0007669"/>
    <property type="project" value="InterPro"/>
</dbReference>
<dbReference type="SUPFAM" id="SSF52218">
    <property type="entry name" value="Flavoproteins"/>
    <property type="match status" value="1"/>
</dbReference>
<dbReference type="STRING" id="1120918.SAMN05216249_11917"/>
<name>A0A1I1A3F5_9FIRM</name>
<evidence type="ECO:0000313" key="4">
    <source>
        <dbReference type="EMBL" id="SFB30943.1"/>
    </source>
</evidence>
<evidence type="ECO:0000313" key="5">
    <source>
        <dbReference type="Proteomes" id="UP000198838"/>
    </source>
</evidence>
<dbReference type="InterPro" id="IPR029039">
    <property type="entry name" value="Flavoprotein-like_sf"/>
</dbReference>
<dbReference type="Pfam" id="PF12682">
    <property type="entry name" value="Flavodoxin_4"/>
    <property type="match status" value="1"/>
</dbReference>
<dbReference type="OrthoDB" id="9806505at2"/>
<accession>A0A1I1A3F5</accession>
<dbReference type="Proteomes" id="UP000198838">
    <property type="component" value="Unassembled WGS sequence"/>
</dbReference>
<feature type="region of interest" description="Disordered" evidence="1">
    <location>
        <begin position="34"/>
        <end position="67"/>
    </location>
</feature>
<organism evidence="4 5">
    <name type="scientific">Acetitomaculum ruminis DSM 5522</name>
    <dbReference type="NCBI Taxonomy" id="1120918"/>
    <lineage>
        <taxon>Bacteria</taxon>
        <taxon>Bacillati</taxon>
        <taxon>Bacillota</taxon>
        <taxon>Clostridia</taxon>
        <taxon>Lachnospirales</taxon>
        <taxon>Lachnospiraceae</taxon>
        <taxon>Acetitomaculum</taxon>
    </lineage>
</organism>
<keyword evidence="2" id="KW-0732">Signal</keyword>
<feature type="signal peptide" evidence="2">
    <location>
        <begin position="1"/>
        <end position="24"/>
    </location>
</feature>
<evidence type="ECO:0000256" key="1">
    <source>
        <dbReference type="SAM" id="MobiDB-lite"/>
    </source>
</evidence>
<feature type="region of interest" description="Disordered" evidence="1">
    <location>
        <begin position="126"/>
        <end position="148"/>
    </location>
</feature>
<dbReference type="PANTHER" id="PTHR39201">
    <property type="entry name" value="EXPORTED PROTEIN-RELATED"/>
    <property type="match status" value="1"/>
</dbReference>
<feature type="chain" id="PRO_5039207625" evidence="2">
    <location>
        <begin position="25"/>
        <end position="240"/>
    </location>
</feature>